<dbReference type="EMBL" id="JASPKY010000206">
    <property type="protein sequence ID" value="KAK9720867.1"/>
    <property type="molecule type" value="Genomic_DNA"/>
</dbReference>
<name>A0AAW1KM93_POPJA</name>
<dbReference type="Proteomes" id="UP001458880">
    <property type="component" value="Unassembled WGS sequence"/>
</dbReference>
<comment type="caution">
    <text evidence="2">The sequence shown here is derived from an EMBL/GenBank/DDBJ whole genome shotgun (WGS) entry which is preliminary data.</text>
</comment>
<keyword evidence="3" id="KW-1185">Reference proteome</keyword>
<evidence type="ECO:0000313" key="2">
    <source>
        <dbReference type="EMBL" id="KAK9720867.1"/>
    </source>
</evidence>
<organism evidence="2 3">
    <name type="scientific">Popillia japonica</name>
    <name type="common">Japanese beetle</name>
    <dbReference type="NCBI Taxonomy" id="7064"/>
    <lineage>
        <taxon>Eukaryota</taxon>
        <taxon>Metazoa</taxon>
        <taxon>Ecdysozoa</taxon>
        <taxon>Arthropoda</taxon>
        <taxon>Hexapoda</taxon>
        <taxon>Insecta</taxon>
        <taxon>Pterygota</taxon>
        <taxon>Neoptera</taxon>
        <taxon>Endopterygota</taxon>
        <taxon>Coleoptera</taxon>
        <taxon>Polyphaga</taxon>
        <taxon>Scarabaeiformia</taxon>
        <taxon>Scarabaeidae</taxon>
        <taxon>Rutelinae</taxon>
        <taxon>Popillia</taxon>
    </lineage>
</organism>
<accession>A0AAW1KM93</accession>
<sequence length="137" mass="16248">MSRNRWEQIRSKIHFNDNNLLVGCKDKLYKIRPFIDSIVENFNKIPIREKICVDKEMIPYKGYHSIKQYMKAKLKKWGYKVFVLCGSDDIVDNWELYTGAIDRDPDLPDGGVRGNVVLRLLKIVPPRNLYHKIYFDN</sequence>
<dbReference type="InterPro" id="IPR029526">
    <property type="entry name" value="PGBD"/>
</dbReference>
<feature type="domain" description="PiggyBac transposable element-derived protein" evidence="1">
    <location>
        <begin position="1"/>
        <end position="137"/>
    </location>
</feature>
<evidence type="ECO:0000259" key="1">
    <source>
        <dbReference type="Pfam" id="PF13843"/>
    </source>
</evidence>
<dbReference type="PANTHER" id="PTHR47272:SF1">
    <property type="entry name" value="PIGGYBAC TRANSPOSABLE ELEMENT-DERIVED PROTEIN 3-LIKE"/>
    <property type="match status" value="1"/>
</dbReference>
<dbReference type="Pfam" id="PF13843">
    <property type="entry name" value="DDE_Tnp_1_7"/>
    <property type="match status" value="1"/>
</dbReference>
<evidence type="ECO:0000313" key="3">
    <source>
        <dbReference type="Proteomes" id="UP001458880"/>
    </source>
</evidence>
<dbReference type="AlphaFoldDB" id="A0AAW1KM93"/>
<reference evidence="2 3" key="1">
    <citation type="journal article" date="2024" name="BMC Genomics">
        <title>De novo assembly and annotation of Popillia japonica's genome with initial clues to its potential as an invasive pest.</title>
        <authorList>
            <person name="Cucini C."/>
            <person name="Boschi S."/>
            <person name="Funari R."/>
            <person name="Cardaioli E."/>
            <person name="Iannotti N."/>
            <person name="Marturano G."/>
            <person name="Paoli F."/>
            <person name="Bruttini M."/>
            <person name="Carapelli A."/>
            <person name="Frati F."/>
            <person name="Nardi F."/>
        </authorList>
    </citation>
    <scope>NUCLEOTIDE SEQUENCE [LARGE SCALE GENOMIC DNA]</scope>
    <source>
        <strain evidence="2">DMR45628</strain>
    </source>
</reference>
<proteinExistence type="predicted"/>
<dbReference type="PANTHER" id="PTHR47272">
    <property type="entry name" value="DDE_TNP_1_7 DOMAIN-CONTAINING PROTEIN"/>
    <property type="match status" value="1"/>
</dbReference>
<protein>
    <submittedName>
        <fullName evidence="2">Transposase IS4</fullName>
    </submittedName>
</protein>
<gene>
    <name evidence="2" type="ORF">QE152_g21874</name>
</gene>